<name>A0A8S1AN13_ARCPL</name>
<evidence type="ECO:0000313" key="3">
    <source>
        <dbReference type="Proteomes" id="UP000494106"/>
    </source>
</evidence>
<accession>A0A8S1AN13</accession>
<evidence type="ECO:0000313" key="1">
    <source>
        <dbReference type="EMBL" id="CAB3231468.1"/>
    </source>
</evidence>
<sequence>MIKNGEIYRYETMLFNEGTTVKEDYRFGDIKQPGPPTVYKPKKSCMRIRPPPLKDIHALTEWNTRCQYVPFYLYHRPKDIIQTNPRQVQQSFFEPPDEGRDNAIKTRPRLVMTPAVSMDDIEDPKARNLLIEDMYTSDMTRGLKEAIRPYFKVQAPLPGPPANANPIRLPKMSVSYVSPEWRMESVKWDQKQLRSYCDTTKNFWLSRELRPCTFCEQTKKIDEQRKIMCQLKPGKSLQRH</sequence>
<dbReference type="EMBL" id="CADEBC010000532">
    <property type="protein sequence ID" value="CAB3248176.1"/>
    <property type="molecule type" value="Genomic_DNA"/>
</dbReference>
<evidence type="ECO:0000313" key="4">
    <source>
        <dbReference type="Proteomes" id="UP000494256"/>
    </source>
</evidence>
<organism evidence="2 3">
    <name type="scientific">Arctia plantaginis</name>
    <name type="common">Wood tiger moth</name>
    <name type="synonym">Phalaena plantaginis</name>
    <dbReference type="NCBI Taxonomy" id="874455"/>
    <lineage>
        <taxon>Eukaryota</taxon>
        <taxon>Metazoa</taxon>
        <taxon>Ecdysozoa</taxon>
        <taxon>Arthropoda</taxon>
        <taxon>Hexapoda</taxon>
        <taxon>Insecta</taxon>
        <taxon>Pterygota</taxon>
        <taxon>Neoptera</taxon>
        <taxon>Endopterygota</taxon>
        <taxon>Lepidoptera</taxon>
        <taxon>Glossata</taxon>
        <taxon>Ditrysia</taxon>
        <taxon>Noctuoidea</taxon>
        <taxon>Erebidae</taxon>
        <taxon>Arctiinae</taxon>
        <taxon>Arctia</taxon>
    </lineage>
</organism>
<dbReference type="OrthoDB" id="6572538at2759"/>
<dbReference type="AlphaFoldDB" id="A0A8S1AN13"/>
<gene>
    <name evidence="2" type="ORF">APLA_LOCUS11561</name>
    <name evidence="1" type="ORF">APLA_LOCUS5194</name>
</gene>
<dbReference type="EMBL" id="CADEBD010000288">
    <property type="protein sequence ID" value="CAB3231468.1"/>
    <property type="molecule type" value="Genomic_DNA"/>
</dbReference>
<protein>
    <submittedName>
        <fullName evidence="2">Uncharacterized protein</fullName>
    </submittedName>
</protein>
<dbReference type="Proteomes" id="UP000494256">
    <property type="component" value="Unassembled WGS sequence"/>
</dbReference>
<comment type="caution">
    <text evidence="2">The sequence shown here is derived from an EMBL/GenBank/DDBJ whole genome shotgun (WGS) entry which is preliminary data.</text>
</comment>
<proteinExistence type="predicted"/>
<evidence type="ECO:0000313" key="2">
    <source>
        <dbReference type="EMBL" id="CAB3248176.1"/>
    </source>
</evidence>
<reference evidence="3 4" key="1">
    <citation type="submission" date="2020-04" db="EMBL/GenBank/DDBJ databases">
        <authorList>
            <person name="Wallbank WR R."/>
            <person name="Pardo Diaz C."/>
            <person name="Kozak K."/>
            <person name="Martin S."/>
            <person name="Jiggins C."/>
            <person name="Moest M."/>
            <person name="Warren A I."/>
            <person name="Byers J.R.P. K."/>
            <person name="Montejo-Kovacevich G."/>
            <person name="Yen C E."/>
        </authorList>
    </citation>
    <scope>NUCLEOTIDE SEQUENCE [LARGE SCALE GENOMIC DNA]</scope>
</reference>
<keyword evidence="3" id="KW-1185">Reference proteome</keyword>
<dbReference type="Proteomes" id="UP000494106">
    <property type="component" value="Unassembled WGS sequence"/>
</dbReference>